<reference evidence="1 2" key="1">
    <citation type="submission" date="2024-04" db="EMBL/GenBank/DDBJ databases">
        <title>Novel species of the genus Ideonella isolated from streams.</title>
        <authorList>
            <person name="Lu H."/>
        </authorList>
    </citation>
    <scope>NUCLEOTIDE SEQUENCE [LARGE SCALE GENOMIC DNA]</scope>
    <source>
        <strain evidence="1 2">BYS139W</strain>
    </source>
</reference>
<protein>
    <submittedName>
        <fullName evidence="1">Prepilin-type N-terminal cleavage/methylation domain-containing protein</fullName>
    </submittedName>
</protein>
<dbReference type="NCBIfam" id="TIGR02532">
    <property type="entry name" value="IV_pilin_GFxxxE"/>
    <property type="match status" value="1"/>
</dbReference>
<dbReference type="SUPFAM" id="SSF54523">
    <property type="entry name" value="Pili subunits"/>
    <property type="match status" value="1"/>
</dbReference>
<keyword evidence="2" id="KW-1185">Reference proteome</keyword>
<organism evidence="1 2">
    <name type="scientific">Pseudaquabacterium rugosum</name>
    <dbReference type="NCBI Taxonomy" id="2984194"/>
    <lineage>
        <taxon>Bacteria</taxon>
        <taxon>Pseudomonadati</taxon>
        <taxon>Pseudomonadota</taxon>
        <taxon>Betaproteobacteria</taxon>
        <taxon>Burkholderiales</taxon>
        <taxon>Sphaerotilaceae</taxon>
        <taxon>Pseudaquabacterium</taxon>
    </lineage>
</organism>
<evidence type="ECO:0000313" key="1">
    <source>
        <dbReference type="EMBL" id="MEK8027762.1"/>
    </source>
</evidence>
<sequence>MNTRPRCTHRPGPRAASRGFTMMELVVVMLAASVLAVVALPRLESALASADTAWREQVISALRTARATAQGHRRLVCVTVATGSVTLSMASAQPASSCDATLRGPDGDARWAWSSRAPATAASPATLYVQSDGRVTSDGAGNTPVNAVITVSGQTAISVTGDTGHVE</sequence>
<gene>
    <name evidence="1" type="ORF">AACH11_17490</name>
</gene>
<dbReference type="Proteomes" id="UP001368500">
    <property type="component" value="Unassembled WGS sequence"/>
</dbReference>
<accession>A0ABU9BCY6</accession>
<dbReference type="EMBL" id="JBBUTF010000016">
    <property type="protein sequence ID" value="MEK8027762.1"/>
    <property type="molecule type" value="Genomic_DNA"/>
</dbReference>
<dbReference type="RefSeq" id="WP_341375543.1">
    <property type="nucleotide sequence ID" value="NZ_JBBUTF010000016.1"/>
</dbReference>
<proteinExistence type="predicted"/>
<comment type="caution">
    <text evidence="1">The sequence shown here is derived from an EMBL/GenBank/DDBJ whole genome shotgun (WGS) entry which is preliminary data.</text>
</comment>
<dbReference type="InterPro" id="IPR045584">
    <property type="entry name" value="Pilin-like"/>
</dbReference>
<dbReference type="Gene3D" id="3.30.700.10">
    <property type="entry name" value="Glycoprotein, Type 4 Pilin"/>
    <property type="match status" value="1"/>
</dbReference>
<dbReference type="InterPro" id="IPR012902">
    <property type="entry name" value="N_methyl_site"/>
</dbReference>
<evidence type="ECO:0000313" key="2">
    <source>
        <dbReference type="Proteomes" id="UP001368500"/>
    </source>
</evidence>
<name>A0ABU9BCY6_9BURK</name>